<dbReference type="SMART" id="SM00487">
    <property type="entry name" value="DEXDc"/>
    <property type="match status" value="1"/>
</dbReference>
<dbReference type="PROSITE" id="PS51194">
    <property type="entry name" value="HELICASE_CTER"/>
    <property type="match status" value="1"/>
</dbReference>
<dbReference type="PANTHER" id="PTHR10799">
    <property type="entry name" value="SNF2/RAD54 HELICASE FAMILY"/>
    <property type="match status" value="1"/>
</dbReference>
<evidence type="ECO:0000259" key="5">
    <source>
        <dbReference type="PROSITE" id="PS51192"/>
    </source>
</evidence>
<name>A0A0K9F9R3_9BACI</name>
<dbReference type="GO" id="GO:0005524">
    <property type="term" value="F:ATP binding"/>
    <property type="evidence" value="ECO:0007669"/>
    <property type="project" value="UniProtKB-KW"/>
</dbReference>
<evidence type="ECO:0000256" key="2">
    <source>
        <dbReference type="ARBA" id="ARBA00022801"/>
    </source>
</evidence>
<protein>
    <submittedName>
        <fullName evidence="7">ATP-dependent helicase</fullName>
    </submittedName>
</protein>
<dbReference type="Proteomes" id="UP000037326">
    <property type="component" value="Unassembled WGS sequence"/>
</dbReference>
<dbReference type="SMART" id="SM00490">
    <property type="entry name" value="HELICc"/>
    <property type="match status" value="1"/>
</dbReference>
<comment type="caution">
    <text evidence="7">The sequence shown here is derived from an EMBL/GenBank/DDBJ whole genome shotgun (WGS) entry which is preliminary data.</text>
</comment>
<evidence type="ECO:0000256" key="4">
    <source>
        <dbReference type="ARBA" id="ARBA00022840"/>
    </source>
</evidence>
<dbReference type="Gene3D" id="3.40.50.300">
    <property type="entry name" value="P-loop containing nucleotide triphosphate hydrolases"/>
    <property type="match status" value="1"/>
</dbReference>
<evidence type="ECO:0000256" key="1">
    <source>
        <dbReference type="ARBA" id="ARBA00022741"/>
    </source>
</evidence>
<dbReference type="InterPro" id="IPR049730">
    <property type="entry name" value="SNF2/RAD54-like_C"/>
</dbReference>
<keyword evidence="1" id="KW-0547">Nucleotide-binding</keyword>
<dbReference type="AlphaFoldDB" id="A0A0K9F9R3"/>
<sequence length="504" mass="58452">MIMKIERSSEWEEGFINKLNEPEKWDSWTLYKMNYEIVKMKLIPDFTGLQATKYLPNLKPLKHQLEAAETVIERMNGKAILADEVGLGKTIEAGLVLKEYLIRGLVKKALILAPASLINQWVEELNIKFHIPAVAYKKNVQIERHDVLIMSMDTAKKSPHKERIYEQDYDMIIIDEAHKLKNHKTQIYEFVQSLKKKFCLLLTATPIQNDVFELFYLISLLKPGHLGNYDTFQSAFSASKHDLEHDDYLKELVNQVMVRNRREDTGIDWTKRRVQIIPIQFTKEEEEVYNLLGTLQNTASFSMITLQKEMCSSKEATGLTLSKMLEDNAQPQEIEEILAKLMALEVNSKAKKTLEIIEQAKDKVIIFTEYRATQIYLQWYLHSNGITSVLFNGKYNKSKRDYMKHLFKERAQVLIATEAGGEGINLQFCHHVINYDLPWNPMKLEQRIGRVHRLGQEHDVHIYNLAIANTIEEKILALLHTKIDVFEKVVGDLDAILSNFKESV</sequence>
<feature type="domain" description="Helicase C-terminal" evidence="6">
    <location>
        <begin position="349"/>
        <end position="494"/>
    </location>
</feature>
<dbReference type="OrthoDB" id="9814088at2"/>
<dbReference type="CDD" id="cd18793">
    <property type="entry name" value="SF2_C_SNF"/>
    <property type="match status" value="1"/>
</dbReference>
<dbReference type="InterPro" id="IPR027417">
    <property type="entry name" value="P-loop_NTPase"/>
</dbReference>
<dbReference type="CDD" id="cd18011">
    <property type="entry name" value="DEXDc_RapA"/>
    <property type="match status" value="1"/>
</dbReference>
<reference evidence="8" key="1">
    <citation type="submission" date="2015-07" db="EMBL/GenBank/DDBJ databases">
        <authorList>
            <consortium name="Consortium for Microbial Forensics and Genomics (microFORGE)"/>
            <person name="Knight B.M."/>
            <person name="Roberts D.P."/>
            <person name="Lin D."/>
            <person name="Hari K."/>
            <person name="Fletcher J."/>
            <person name="Melcher U."/>
            <person name="Blagden T."/>
            <person name="Winegar R.A."/>
        </authorList>
    </citation>
    <scope>NUCLEOTIDE SEQUENCE [LARGE SCALE GENOMIC DNA]</scope>
    <source>
        <strain evidence="8">DSM 23493</strain>
    </source>
</reference>
<dbReference type="SUPFAM" id="SSF52540">
    <property type="entry name" value="P-loop containing nucleoside triphosphate hydrolases"/>
    <property type="match status" value="2"/>
</dbReference>
<dbReference type="InterPro" id="IPR038718">
    <property type="entry name" value="SNF2-like_sf"/>
</dbReference>
<dbReference type="Pfam" id="PF00271">
    <property type="entry name" value="Helicase_C"/>
    <property type="match status" value="1"/>
</dbReference>
<dbReference type="PROSITE" id="PS51192">
    <property type="entry name" value="HELICASE_ATP_BIND_1"/>
    <property type="match status" value="1"/>
</dbReference>
<evidence type="ECO:0000259" key="6">
    <source>
        <dbReference type="PROSITE" id="PS51194"/>
    </source>
</evidence>
<gene>
    <name evidence="7" type="ORF">ACZ11_14470</name>
</gene>
<keyword evidence="4" id="KW-0067">ATP-binding</keyword>
<keyword evidence="3 7" id="KW-0347">Helicase</keyword>
<evidence type="ECO:0000313" key="7">
    <source>
        <dbReference type="EMBL" id="KMY30836.1"/>
    </source>
</evidence>
<dbReference type="Gene3D" id="3.40.50.10810">
    <property type="entry name" value="Tandem AAA-ATPase domain"/>
    <property type="match status" value="1"/>
</dbReference>
<dbReference type="EMBL" id="LFXJ01000006">
    <property type="protein sequence ID" value="KMY30836.1"/>
    <property type="molecule type" value="Genomic_DNA"/>
</dbReference>
<keyword evidence="2" id="KW-0378">Hydrolase</keyword>
<proteinExistence type="predicted"/>
<dbReference type="PATRIC" id="fig|582475.4.peg.4981"/>
<dbReference type="InterPro" id="IPR001650">
    <property type="entry name" value="Helicase_C-like"/>
</dbReference>
<dbReference type="InterPro" id="IPR057342">
    <property type="entry name" value="DEXDc_RapA"/>
</dbReference>
<feature type="domain" description="Helicase ATP-binding" evidence="5">
    <location>
        <begin position="70"/>
        <end position="224"/>
    </location>
</feature>
<evidence type="ECO:0000313" key="8">
    <source>
        <dbReference type="Proteomes" id="UP000037326"/>
    </source>
</evidence>
<dbReference type="InterPro" id="IPR014001">
    <property type="entry name" value="Helicase_ATP-bd"/>
</dbReference>
<organism evidence="7 8">
    <name type="scientific">Lysinibacillus xylanilyticus</name>
    <dbReference type="NCBI Taxonomy" id="582475"/>
    <lineage>
        <taxon>Bacteria</taxon>
        <taxon>Bacillati</taxon>
        <taxon>Bacillota</taxon>
        <taxon>Bacilli</taxon>
        <taxon>Bacillales</taxon>
        <taxon>Bacillaceae</taxon>
        <taxon>Lysinibacillus</taxon>
    </lineage>
</organism>
<accession>A0A0K9F9R3</accession>
<evidence type="ECO:0000256" key="3">
    <source>
        <dbReference type="ARBA" id="ARBA00022806"/>
    </source>
</evidence>
<dbReference type="GO" id="GO:0016787">
    <property type="term" value="F:hydrolase activity"/>
    <property type="evidence" value="ECO:0007669"/>
    <property type="project" value="UniProtKB-KW"/>
</dbReference>
<dbReference type="Pfam" id="PF00176">
    <property type="entry name" value="SNF2-rel_dom"/>
    <property type="match status" value="1"/>
</dbReference>
<dbReference type="GO" id="GO:0004386">
    <property type="term" value="F:helicase activity"/>
    <property type="evidence" value="ECO:0007669"/>
    <property type="project" value="UniProtKB-KW"/>
</dbReference>
<dbReference type="InterPro" id="IPR000330">
    <property type="entry name" value="SNF2_N"/>
</dbReference>